<dbReference type="PROSITE" id="PS51257">
    <property type="entry name" value="PROKAR_LIPOPROTEIN"/>
    <property type="match status" value="1"/>
</dbReference>
<dbReference type="EMBL" id="BAAABM010000007">
    <property type="protein sequence ID" value="GAA0320926.1"/>
    <property type="molecule type" value="Genomic_DNA"/>
</dbReference>
<dbReference type="Proteomes" id="UP001501822">
    <property type="component" value="Unassembled WGS sequence"/>
</dbReference>
<gene>
    <name evidence="4" type="primary">pnbA_1</name>
    <name evidence="4" type="ORF">GCM10010151_08310</name>
</gene>
<evidence type="ECO:0000313" key="5">
    <source>
        <dbReference type="Proteomes" id="UP001501822"/>
    </source>
</evidence>
<accession>A0ABN0VZ70</accession>
<protein>
    <submittedName>
        <fullName evidence="4">Para-nitrobenzyl esterase</fullName>
    </submittedName>
</protein>
<keyword evidence="5" id="KW-1185">Reference proteome</keyword>
<dbReference type="InterPro" id="IPR050654">
    <property type="entry name" value="AChE-related_enzymes"/>
</dbReference>
<dbReference type="SUPFAM" id="SSF53474">
    <property type="entry name" value="alpha/beta-Hydrolases"/>
    <property type="match status" value="1"/>
</dbReference>
<evidence type="ECO:0000256" key="2">
    <source>
        <dbReference type="SAM" id="SignalP"/>
    </source>
</evidence>
<feature type="signal peptide" evidence="2">
    <location>
        <begin position="1"/>
        <end position="22"/>
    </location>
</feature>
<evidence type="ECO:0000313" key="4">
    <source>
        <dbReference type="EMBL" id="GAA0320926.1"/>
    </source>
</evidence>
<keyword evidence="2" id="KW-0732">Signal</keyword>
<proteinExistence type="predicted"/>
<reference evidence="4 5" key="1">
    <citation type="journal article" date="2019" name="Int. J. Syst. Evol. Microbiol.">
        <title>The Global Catalogue of Microorganisms (GCM) 10K type strain sequencing project: providing services to taxonomists for standard genome sequencing and annotation.</title>
        <authorList>
            <consortium name="The Broad Institute Genomics Platform"/>
            <consortium name="The Broad Institute Genome Sequencing Center for Infectious Disease"/>
            <person name="Wu L."/>
            <person name="Ma J."/>
        </authorList>
    </citation>
    <scope>NUCLEOTIDE SEQUENCE [LARGE SCALE GENOMIC DNA]</scope>
    <source>
        <strain evidence="4 5">JCM 3146</strain>
    </source>
</reference>
<dbReference type="RefSeq" id="WP_252804518.1">
    <property type="nucleotide sequence ID" value="NZ_BAAABM010000007.1"/>
</dbReference>
<dbReference type="InterPro" id="IPR002018">
    <property type="entry name" value="CarbesteraseB"/>
</dbReference>
<sequence length="538" mass="58542">MLKRTFAALAFAGAAVAMSSCASPVTTASAGSRTGCATTTSLGAVAGTVREGLCVFRGIRYAEPPTGALRFRPPRPVGRWRGTLKATDDKAVCPQDRDAMSEDYPDGRALFTDEDCLRLNVWTPAPDHRRRPVIVFVHGGAARYGTANEPRYDGARLAARGDAVVVSINYRLGVLGWSELGGLDPAYKGSGNNGLRDQITALRWVHDHIADFGGDPADVTAVGESAGAFSLSAMLATDHPERLFRRVVLESGSGALVHTAAYEREVAAQLPVKSVAELRGMSTKQILDLQNKVIDQDAPGIIGATYFAPYIDGALVRDSVVTRVARGNARGVDLLIGTNRDEMNFFGQLGPEAMTAIGQQYDAVFFPHALAARRERMVAAYRRGRSATEAALAMFTDQGMRVPATRLAQAQSRWRPTYLYEFGWRPTKEYGAVHTLELPFVFGTFRFTGILGGEEAFNADRARLTTLSDQMIDAWTSFARTGDPNARRTVERPAWPAYRAPRRATMMWNVGAKVADDPRGRERALWNGYPFTAFGLPA</sequence>
<organism evidence="4 5">
    <name type="scientific">Actinoallomurus spadix</name>
    <dbReference type="NCBI Taxonomy" id="79912"/>
    <lineage>
        <taxon>Bacteria</taxon>
        <taxon>Bacillati</taxon>
        <taxon>Actinomycetota</taxon>
        <taxon>Actinomycetes</taxon>
        <taxon>Streptosporangiales</taxon>
        <taxon>Thermomonosporaceae</taxon>
        <taxon>Actinoallomurus</taxon>
    </lineage>
</organism>
<dbReference type="InterPro" id="IPR029058">
    <property type="entry name" value="AB_hydrolase_fold"/>
</dbReference>
<evidence type="ECO:0000256" key="1">
    <source>
        <dbReference type="ARBA" id="ARBA00022801"/>
    </source>
</evidence>
<name>A0ABN0VZ70_9ACTN</name>
<dbReference type="PANTHER" id="PTHR43918:SF4">
    <property type="entry name" value="CARBOXYLIC ESTER HYDROLASE"/>
    <property type="match status" value="1"/>
</dbReference>
<feature type="chain" id="PRO_5046614476" evidence="2">
    <location>
        <begin position="23"/>
        <end position="538"/>
    </location>
</feature>
<dbReference type="Gene3D" id="3.40.50.1820">
    <property type="entry name" value="alpha/beta hydrolase"/>
    <property type="match status" value="1"/>
</dbReference>
<keyword evidence="1" id="KW-0378">Hydrolase</keyword>
<dbReference type="PANTHER" id="PTHR43918">
    <property type="entry name" value="ACETYLCHOLINESTERASE"/>
    <property type="match status" value="1"/>
</dbReference>
<dbReference type="Pfam" id="PF00135">
    <property type="entry name" value="COesterase"/>
    <property type="match status" value="1"/>
</dbReference>
<evidence type="ECO:0000259" key="3">
    <source>
        <dbReference type="Pfam" id="PF00135"/>
    </source>
</evidence>
<comment type="caution">
    <text evidence="4">The sequence shown here is derived from an EMBL/GenBank/DDBJ whole genome shotgun (WGS) entry which is preliminary data.</text>
</comment>
<feature type="domain" description="Carboxylesterase type B" evidence="3">
    <location>
        <begin position="39"/>
        <end position="512"/>
    </location>
</feature>